<proteinExistence type="inferred from homology"/>
<dbReference type="PANTHER" id="PTHR14898">
    <property type="entry name" value="ENHANCER OF POLYCOMB"/>
    <property type="match status" value="1"/>
</dbReference>
<evidence type="ECO:0000256" key="2">
    <source>
        <dbReference type="ARBA" id="ARBA00008035"/>
    </source>
</evidence>
<feature type="compositionally biased region" description="Basic and acidic residues" evidence="7">
    <location>
        <begin position="157"/>
        <end position="167"/>
    </location>
</feature>
<evidence type="ECO:0000256" key="6">
    <source>
        <dbReference type="RuleBase" id="RU361124"/>
    </source>
</evidence>
<reference evidence="9 10" key="1">
    <citation type="journal article" date="2016" name="DNA Res.">
        <title>The draft genome of MD-2 pineapple using hybrid error correction of long reads.</title>
        <authorList>
            <person name="Redwan R.M."/>
            <person name="Saidin A."/>
            <person name="Kumar S.V."/>
        </authorList>
    </citation>
    <scope>NUCLEOTIDE SEQUENCE [LARGE SCALE GENOMIC DNA]</scope>
    <source>
        <strain evidence="10">cv. MD2</strain>
        <tissue evidence="9">Leaf</tissue>
    </source>
</reference>
<dbReference type="GO" id="GO:0006357">
    <property type="term" value="P:regulation of transcription by RNA polymerase II"/>
    <property type="evidence" value="ECO:0007669"/>
    <property type="project" value="InterPro"/>
</dbReference>
<evidence type="ECO:0000256" key="7">
    <source>
        <dbReference type="SAM" id="MobiDB-lite"/>
    </source>
</evidence>
<keyword evidence="4 6" id="KW-0804">Transcription</keyword>
<dbReference type="Proteomes" id="UP000092600">
    <property type="component" value="Unassembled WGS sequence"/>
</dbReference>
<feature type="compositionally biased region" description="Polar residues" evidence="7">
    <location>
        <begin position="185"/>
        <end position="195"/>
    </location>
</feature>
<keyword evidence="3 6" id="KW-0805">Transcription regulation</keyword>
<keyword evidence="5 6" id="KW-0539">Nucleus</keyword>
<comment type="caution">
    <text evidence="9">The sequence shown here is derived from an EMBL/GenBank/DDBJ whole genome shotgun (WGS) entry which is preliminary data.</text>
</comment>
<dbReference type="EMBL" id="LSRQ01001488">
    <property type="protein sequence ID" value="OAY77630.1"/>
    <property type="molecule type" value="Genomic_DNA"/>
</dbReference>
<comment type="subcellular location">
    <subcellularLocation>
        <location evidence="1 6">Nucleus</location>
    </subcellularLocation>
</comment>
<dbReference type="InterPro" id="IPR002999">
    <property type="entry name" value="Tudor"/>
</dbReference>
<evidence type="ECO:0000313" key="10">
    <source>
        <dbReference type="Proteomes" id="UP000092600"/>
    </source>
</evidence>
<dbReference type="SMART" id="SM00333">
    <property type="entry name" value="TUDOR"/>
    <property type="match status" value="1"/>
</dbReference>
<organism evidence="9 10">
    <name type="scientific">Ananas comosus</name>
    <name type="common">Pineapple</name>
    <name type="synonym">Ananas ananas</name>
    <dbReference type="NCBI Taxonomy" id="4615"/>
    <lineage>
        <taxon>Eukaryota</taxon>
        <taxon>Viridiplantae</taxon>
        <taxon>Streptophyta</taxon>
        <taxon>Embryophyta</taxon>
        <taxon>Tracheophyta</taxon>
        <taxon>Spermatophyta</taxon>
        <taxon>Magnoliopsida</taxon>
        <taxon>Liliopsida</taxon>
        <taxon>Poales</taxon>
        <taxon>Bromeliaceae</taxon>
        <taxon>Bromelioideae</taxon>
        <taxon>Ananas</taxon>
    </lineage>
</organism>
<evidence type="ECO:0000256" key="4">
    <source>
        <dbReference type="ARBA" id="ARBA00023163"/>
    </source>
</evidence>
<gene>
    <name evidence="9" type="ORF">ACMD2_13453</name>
</gene>
<name>A0A199VLL8_ANACO</name>
<evidence type="ECO:0000259" key="8">
    <source>
        <dbReference type="SMART" id="SM00333"/>
    </source>
</evidence>
<sequence length="1490" mass="170158">MEVSIEKPSASNITRKSRSLDLKSIYVKPSRVSARKSWSQKGVVGVSQESKLLKRKRNLGLENRLSFRRKRTRKDASLSAFEFGFRRLRSSSNVSTLKPCAPVSSAEKTENSNGLTRSAFNSSNLDCHASNLGSDPLPLSEKKNLTGSCDNTAIPKQPRDLLLQKKSEKSKRRKRLAADLHGKSSNEAQAQYNEASNKNKRKKKSNEFQVNSVSGDDLFNNRNGSSSRVANRKVISRKNLPLPNNAGTSNGDLQEDEEENVEQDAARMLCSLVDPKGAECKEDKVTSPSKPVNGCKESKGLHAEVAKVDSVGRVLRPRKFYGKSFVRKRRHFYEVCLRDLDPFCIVKHRIRVFWPLDESWYFGLVKEYDPASRMHFVRYDDHDEEWVDLQKERFKLLAFPSEIGSKLNVDTSRLKGKQKYRAEEAMDDDSAGSSTESEPIISWLAQRSKSSSVSNVKNQNHLSLVRVLNQSNIEPNNLFSSCRVPQSLDSFGDRKFPVVYFRRRFRNRKEGSLNVPEEHSFRKSICPVGFFASALEELTEITTLMERRQITLMLSSPLQSINKVVYKADNFWLCRAMFLLQRGKLMSGFPLVCLELIFVDNDLGLRYLSLELSLRMAVSLVFVLMRAFHKHDEQHSFKELEMPFTSIRFKISGMDDRVGQVSFVLFSFFSMKGLNWRYVEEKLVHNSMEMKELGKADCTYINIKNLRNERNRKIFTFADAILAECLSKGYSKDLTHHFLREKLLHTNANPAIYFLNEKYVRPPLCHSPFHDTPSFLLGLHLTSLIEECPNKNDKLSSDMSSSVEDPLDQVSSITLEAANYSSVATSVNSKTILFSETKSPRDAFSTSNDEHWRKSSTEPLGKEINVIDNSVSNISLSSPDKSECGDDLPMSNLKLQDQMLDRQDENSFSKSNLVSEMNGFTIPNAKLTAPRSIWHRSRRTSISRTFGDRSKLWARDFMRDFSVCNSKKPRTEVSYSFSKSQTNRHKSRPYKIVRTNNSKGFSGYSGSPKSHLDSSVCEANVLVITKEKGWRECGAQVILDLNDRDWKIVVKISGVVKYIYKAEQFLQPGTTNRFTRAMMWRGGKDWSLEFAERSQWALFKQMHEECYNRNVRAASVKNIPTPGVCLIAEHDSENVESPFSRNSLKYIRHAETGVDMALNPSCVIYDMDSDDEEWVLNFGLCSGAKQNNIFELSEDMFERVIDKLEKLAYTHCCDEFTCNQLEELMTDFGPLDVIREIHDYWWSKRQKKGMPLIRQFQPPLWKHYEQQLKEWESAKSKSHSSPDSCNDQSHSIKKPPMFAFCLRPRGLEVPNRALKQHSHKKLLFSGHYNALAREQDGLNRLGWKFEDHSVVDKAVQSYESSESFSSGDVSERCVTPKFLRSNSKKAGMSSPCYSNQKPKRNGAYEQPNLKQSHCDAFLGHKSDVVELWLRDASSVAQHMVTMAKLKREKAQWLMHKADLAIHRATVALITAEAIRSSEQDSSERDSTGDG</sequence>
<feature type="region of interest" description="Disordered" evidence="7">
    <location>
        <begin position="1382"/>
        <end position="1406"/>
    </location>
</feature>
<evidence type="ECO:0000256" key="3">
    <source>
        <dbReference type="ARBA" id="ARBA00023015"/>
    </source>
</evidence>
<feature type="region of interest" description="Disordered" evidence="7">
    <location>
        <begin position="148"/>
        <end position="260"/>
    </location>
</feature>
<feature type="region of interest" description="Disordered" evidence="7">
    <location>
        <begin position="1272"/>
        <end position="1291"/>
    </location>
</feature>
<evidence type="ECO:0000313" key="9">
    <source>
        <dbReference type="EMBL" id="OAY77630.1"/>
    </source>
</evidence>
<dbReference type="GO" id="GO:0035267">
    <property type="term" value="C:NuA4 histone acetyltransferase complex"/>
    <property type="evidence" value="ECO:0007669"/>
    <property type="project" value="InterPro"/>
</dbReference>
<comment type="similarity">
    <text evidence="2 6">Belongs to the enhancer of polycomb family.</text>
</comment>
<protein>
    <recommendedName>
        <fullName evidence="6">Enhancer of polycomb-like protein</fullName>
    </recommendedName>
</protein>
<feature type="domain" description="Tudor" evidence="8">
    <location>
        <begin position="341"/>
        <end position="400"/>
    </location>
</feature>
<dbReference type="InterPro" id="IPR019542">
    <property type="entry name" value="Enhancer_polycomb-like_N"/>
</dbReference>
<accession>A0A199VLL8</accession>
<dbReference type="STRING" id="4615.A0A199VLL8"/>
<evidence type="ECO:0000256" key="5">
    <source>
        <dbReference type="ARBA" id="ARBA00023242"/>
    </source>
</evidence>
<dbReference type="GO" id="GO:0005634">
    <property type="term" value="C:nucleus"/>
    <property type="evidence" value="ECO:0007669"/>
    <property type="project" value="UniProtKB-SubCell"/>
</dbReference>
<evidence type="ECO:0000256" key="1">
    <source>
        <dbReference type="ARBA" id="ARBA00004123"/>
    </source>
</evidence>
<dbReference type="Pfam" id="PF10513">
    <property type="entry name" value="EPL1"/>
    <property type="match status" value="1"/>
</dbReference>
<dbReference type="Gene3D" id="2.30.30.140">
    <property type="match status" value="1"/>
</dbReference>
<feature type="compositionally biased region" description="Polar residues" evidence="7">
    <location>
        <begin position="207"/>
        <end position="229"/>
    </location>
</feature>
<dbReference type="CDD" id="cd20404">
    <property type="entry name" value="Tudor_Agenet_AtEML-like"/>
    <property type="match status" value="1"/>
</dbReference>
<dbReference type="InterPro" id="IPR024943">
    <property type="entry name" value="Enhancer_polycomb"/>
</dbReference>